<reference evidence="2" key="1">
    <citation type="submission" date="2016-06" db="EMBL/GenBank/DDBJ databases">
        <title>Parallel loss of symbiosis genes in relatives of nitrogen-fixing non-legume Parasponia.</title>
        <authorList>
            <person name="Van Velzen R."/>
            <person name="Holmer R."/>
            <person name="Bu F."/>
            <person name="Rutten L."/>
            <person name="Van Zeijl A."/>
            <person name="Liu W."/>
            <person name="Santuari L."/>
            <person name="Cao Q."/>
            <person name="Sharma T."/>
            <person name="Shen D."/>
            <person name="Roswanjaya Y."/>
            <person name="Wardhani T."/>
            <person name="Kalhor M.S."/>
            <person name="Jansen J."/>
            <person name="Van den Hoogen J."/>
            <person name="Gungor B."/>
            <person name="Hartog M."/>
            <person name="Hontelez J."/>
            <person name="Verver J."/>
            <person name="Yang W.-C."/>
            <person name="Schijlen E."/>
            <person name="Repin R."/>
            <person name="Schilthuizen M."/>
            <person name="Schranz E."/>
            <person name="Heidstra R."/>
            <person name="Miyata K."/>
            <person name="Fedorova E."/>
            <person name="Kohlen W."/>
            <person name="Bisseling T."/>
            <person name="Smit S."/>
            <person name="Geurts R."/>
        </authorList>
    </citation>
    <scope>NUCLEOTIDE SEQUENCE [LARGE SCALE GENOMIC DNA]</scope>
    <source>
        <strain evidence="2">cv. RG33-2</strain>
    </source>
</reference>
<protein>
    <submittedName>
        <fullName evidence="1">Uncharacterized protein</fullName>
    </submittedName>
</protein>
<evidence type="ECO:0000313" key="2">
    <source>
        <dbReference type="Proteomes" id="UP000237000"/>
    </source>
</evidence>
<evidence type="ECO:0000313" key="1">
    <source>
        <dbReference type="EMBL" id="PON96736.1"/>
    </source>
</evidence>
<organism evidence="1 2">
    <name type="scientific">Trema orientale</name>
    <name type="common">Charcoal tree</name>
    <name type="synonym">Celtis orientalis</name>
    <dbReference type="NCBI Taxonomy" id="63057"/>
    <lineage>
        <taxon>Eukaryota</taxon>
        <taxon>Viridiplantae</taxon>
        <taxon>Streptophyta</taxon>
        <taxon>Embryophyta</taxon>
        <taxon>Tracheophyta</taxon>
        <taxon>Spermatophyta</taxon>
        <taxon>Magnoliopsida</taxon>
        <taxon>eudicotyledons</taxon>
        <taxon>Gunneridae</taxon>
        <taxon>Pentapetalae</taxon>
        <taxon>rosids</taxon>
        <taxon>fabids</taxon>
        <taxon>Rosales</taxon>
        <taxon>Cannabaceae</taxon>
        <taxon>Trema</taxon>
    </lineage>
</organism>
<proteinExistence type="predicted"/>
<comment type="caution">
    <text evidence="1">The sequence shown here is derived from an EMBL/GenBank/DDBJ whole genome shotgun (WGS) entry which is preliminary data.</text>
</comment>
<dbReference type="OrthoDB" id="10391181at2759"/>
<dbReference type="Proteomes" id="UP000237000">
    <property type="component" value="Unassembled WGS sequence"/>
</dbReference>
<dbReference type="InParanoid" id="A0A2P5FG38"/>
<dbReference type="EMBL" id="JXTC01000036">
    <property type="protein sequence ID" value="PON96736.1"/>
    <property type="molecule type" value="Genomic_DNA"/>
</dbReference>
<feature type="non-terminal residue" evidence="1">
    <location>
        <position position="1"/>
    </location>
</feature>
<keyword evidence="2" id="KW-1185">Reference proteome</keyword>
<dbReference type="AlphaFoldDB" id="A0A2P5FG38"/>
<name>A0A2P5FG38_TREOI</name>
<accession>A0A2P5FG38</accession>
<gene>
    <name evidence="1" type="ORF">TorRG33x02_074400</name>
</gene>
<sequence length="111" mass="13111">LTEEMDKLTRKREVVVHKTCSVLCSVVKSWCAVLLFLTTSQESRIIKPRDQNLTGGWLTCHLRRQKHENPHVLPREREIYDTKLQNKKPKAQRDTLKALSFFFFFFGFMGK</sequence>